<dbReference type="STRING" id="1121013.GCA_000426365_01540"/>
<accession>A0A091BHD1</accession>
<dbReference type="Pfam" id="PF02082">
    <property type="entry name" value="Rrf2"/>
    <property type="match status" value="1"/>
</dbReference>
<protein>
    <recommendedName>
        <fullName evidence="3">Rrf2 family transcriptional regulator</fullName>
    </recommendedName>
</protein>
<dbReference type="EMBL" id="AWXU01000013">
    <property type="protein sequence ID" value="KFN50922.1"/>
    <property type="molecule type" value="Genomic_DNA"/>
</dbReference>
<evidence type="ECO:0000313" key="1">
    <source>
        <dbReference type="EMBL" id="KFN50922.1"/>
    </source>
</evidence>
<name>A0A091BHD1_9GAMM</name>
<comment type="caution">
    <text evidence="1">The sequence shown here is derived from an EMBL/GenBank/DDBJ whole genome shotgun (WGS) entry which is preliminary data.</text>
</comment>
<dbReference type="InterPro" id="IPR000944">
    <property type="entry name" value="Tscrpt_reg_Rrf2"/>
</dbReference>
<evidence type="ECO:0000313" key="2">
    <source>
        <dbReference type="Proteomes" id="UP000029391"/>
    </source>
</evidence>
<dbReference type="RefSeq" id="WP_043797152.1">
    <property type="nucleotide sequence ID" value="NZ_AWXU01000013.1"/>
</dbReference>
<dbReference type="InterPro" id="IPR036388">
    <property type="entry name" value="WH-like_DNA-bd_sf"/>
</dbReference>
<proteinExistence type="predicted"/>
<dbReference type="InterPro" id="IPR036390">
    <property type="entry name" value="WH_DNA-bd_sf"/>
</dbReference>
<evidence type="ECO:0008006" key="3">
    <source>
        <dbReference type="Google" id="ProtNLM"/>
    </source>
</evidence>
<sequence>IVEAIEGPLGMTDCAGDHSSCEHEPHCDLLPHWRRINEVIADALGAVTLAQLLPPDPSRAIPLTLAPAKETA</sequence>
<dbReference type="SUPFAM" id="SSF46785">
    <property type="entry name" value="Winged helix' DNA-binding domain"/>
    <property type="match status" value="1"/>
</dbReference>
<feature type="non-terminal residue" evidence="1">
    <location>
        <position position="1"/>
    </location>
</feature>
<keyword evidence="2" id="KW-1185">Reference proteome</keyword>
<reference evidence="1 2" key="1">
    <citation type="submission" date="2013-09" db="EMBL/GenBank/DDBJ databases">
        <title>Genome sequencing of Arenimonas composti.</title>
        <authorList>
            <person name="Chen F."/>
            <person name="Wang G."/>
        </authorList>
    </citation>
    <scope>NUCLEOTIDE SEQUENCE [LARGE SCALE GENOMIC DNA]</scope>
    <source>
        <strain evidence="1 2">TR7-09</strain>
    </source>
</reference>
<dbReference type="PROSITE" id="PS51197">
    <property type="entry name" value="HTH_RRF2_2"/>
    <property type="match status" value="1"/>
</dbReference>
<dbReference type="eggNOG" id="COG1959">
    <property type="taxonomic scope" value="Bacteria"/>
</dbReference>
<dbReference type="Gene3D" id="1.10.10.10">
    <property type="entry name" value="Winged helix-like DNA-binding domain superfamily/Winged helix DNA-binding domain"/>
    <property type="match status" value="1"/>
</dbReference>
<dbReference type="AlphaFoldDB" id="A0A091BHD1"/>
<organism evidence="1 2">
    <name type="scientific">Arenimonas composti TR7-09 = DSM 18010</name>
    <dbReference type="NCBI Taxonomy" id="1121013"/>
    <lineage>
        <taxon>Bacteria</taxon>
        <taxon>Pseudomonadati</taxon>
        <taxon>Pseudomonadota</taxon>
        <taxon>Gammaproteobacteria</taxon>
        <taxon>Lysobacterales</taxon>
        <taxon>Lysobacteraceae</taxon>
        <taxon>Arenimonas</taxon>
    </lineage>
</organism>
<gene>
    <name evidence="1" type="ORF">P873_04785</name>
</gene>
<dbReference type="Proteomes" id="UP000029391">
    <property type="component" value="Unassembled WGS sequence"/>
</dbReference>